<dbReference type="RefSeq" id="WP_123282331.1">
    <property type="nucleotide sequence ID" value="NZ_RJTU01000086.1"/>
</dbReference>
<organism evidence="1 2">
    <name type="scientific">Epilithonimonas hominis</name>
    <dbReference type="NCBI Taxonomy" id="420404"/>
    <lineage>
        <taxon>Bacteria</taxon>
        <taxon>Pseudomonadati</taxon>
        <taxon>Bacteroidota</taxon>
        <taxon>Flavobacteriia</taxon>
        <taxon>Flavobacteriales</taxon>
        <taxon>Weeksellaceae</taxon>
        <taxon>Chryseobacterium group</taxon>
        <taxon>Epilithonimonas</taxon>
    </lineage>
</organism>
<sequence>MKTIKYISILLILFSVSCCVNHKKKEEEQIKETVQKFWTAVQNNDEARFLSLVDGGEEYRLAMLNQLHYLNRNYSDINKTIHSKDIQIKDTNELGSSQKCVEYLFVKPNSTVEPLSVKLFFYKSIGYNKIFNLQMLGNLPEWEK</sequence>
<dbReference type="PROSITE" id="PS51257">
    <property type="entry name" value="PROKAR_LIPOPROTEIN"/>
    <property type="match status" value="1"/>
</dbReference>
<dbReference type="AlphaFoldDB" id="A0A3N0X198"/>
<gene>
    <name evidence="1" type="ORF">EGH73_13790</name>
</gene>
<evidence type="ECO:0000313" key="2">
    <source>
        <dbReference type="Proteomes" id="UP000267623"/>
    </source>
</evidence>
<reference evidence="2" key="1">
    <citation type="submission" date="2018-11" db="EMBL/GenBank/DDBJ databases">
        <title>Proposal to divide the Flavobacteriaceae and reorganize its genera based on Amino Acid Identity values calculated from whole genome sequences.</title>
        <authorList>
            <person name="Nicholson A.C."/>
            <person name="Gulvik C.A."/>
            <person name="Whitney A.M."/>
            <person name="Humrighouse B.W."/>
            <person name="Bell M."/>
            <person name="Holmes B."/>
            <person name="Steigerwalt A."/>
            <person name="Villarma A."/>
            <person name="Sheth M."/>
            <person name="Batra D."/>
            <person name="Pryor J."/>
            <person name="Bernardet J.-F."/>
            <person name="Hugo C."/>
            <person name="Kampfer P."/>
            <person name="Newman J."/>
            <person name="Mcquiston J.R."/>
        </authorList>
    </citation>
    <scope>NUCLEOTIDE SEQUENCE [LARGE SCALE GENOMIC DNA]</scope>
    <source>
        <strain evidence="2">DSM 22165</strain>
    </source>
</reference>
<reference evidence="2" key="2">
    <citation type="submission" date="2018-11" db="EMBL/GenBank/DDBJ databases">
        <title>Proposal to divide the Flavobacteriaceae and reorganize its genera based on Amino Acid Identity values calculated from whole genome sequences.</title>
        <authorList>
            <person name="Nicholson A.C."/>
            <person name="Gulvik C.A."/>
            <person name="Whitney A.M."/>
            <person name="Humrighouse B.W."/>
            <person name="Bell M."/>
            <person name="Holmes B."/>
            <person name="Steigerwalt A."/>
            <person name="Villarma A."/>
            <person name="Sheth M."/>
            <person name="Batra D."/>
            <person name="Pryor J."/>
            <person name="Bernardet J.-F."/>
            <person name="Hugo C."/>
            <person name="Kampfer P."/>
            <person name="Newman J."/>
            <person name="Mcquiston J."/>
        </authorList>
    </citation>
    <scope>NUCLEOTIDE SEQUENCE [LARGE SCALE GENOMIC DNA]</scope>
    <source>
        <strain evidence="2">DSM 22165</strain>
    </source>
</reference>
<dbReference type="EMBL" id="RJTU01000086">
    <property type="protein sequence ID" value="ROI11146.1"/>
    <property type="molecule type" value="Genomic_DNA"/>
</dbReference>
<proteinExistence type="predicted"/>
<evidence type="ECO:0000313" key="1">
    <source>
        <dbReference type="EMBL" id="ROI11146.1"/>
    </source>
</evidence>
<evidence type="ECO:0008006" key="3">
    <source>
        <dbReference type="Google" id="ProtNLM"/>
    </source>
</evidence>
<dbReference type="Proteomes" id="UP000267623">
    <property type="component" value="Unassembled WGS sequence"/>
</dbReference>
<accession>A0A3N0X198</accession>
<protein>
    <recommendedName>
        <fullName evidence="3">Lipoprotein</fullName>
    </recommendedName>
</protein>
<name>A0A3N0X198_9FLAO</name>
<comment type="caution">
    <text evidence="1">The sequence shown here is derived from an EMBL/GenBank/DDBJ whole genome shotgun (WGS) entry which is preliminary data.</text>
</comment>